<gene>
    <name evidence="1" type="ORF">FVF58_00910</name>
</gene>
<comment type="caution">
    <text evidence="1">The sequence shown here is derived from an EMBL/GenBank/DDBJ whole genome shotgun (WGS) entry which is preliminary data.</text>
</comment>
<evidence type="ECO:0000313" key="2">
    <source>
        <dbReference type="Proteomes" id="UP000325273"/>
    </source>
</evidence>
<dbReference type="RefSeq" id="WP_149668073.1">
    <property type="nucleotide sequence ID" value="NZ_VTUZ01000001.1"/>
</dbReference>
<dbReference type="AlphaFoldDB" id="A0A5B0HKZ1"/>
<proteinExistence type="predicted"/>
<name>A0A5B0HKZ1_9BURK</name>
<keyword evidence="2" id="KW-1185">Reference proteome</keyword>
<dbReference type="Proteomes" id="UP000325273">
    <property type="component" value="Unassembled WGS sequence"/>
</dbReference>
<dbReference type="EMBL" id="VTUZ01000001">
    <property type="protein sequence ID" value="KAA1015946.1"/>
    <property type="molecule type" value="Genomic_DNA"/>
</dbReference>
<protein>
    <submittedName>
        <fullName evidence="1">Uncharacterized protein</fullName>
    </submittedName>
</protein>
<sequence length="109" mass="12052">MNAGKRRRREPRSTYSYTIEEEFVCIIDHDRGRSVTNDAANVIADLVAAGIDVAKYRIIYRDTAGIWDLMCTAGGTFAGFIHLNARTKEEAKARRCCAPDDAAAQRGPS</sequence>
<organism evidence="1 2">
    <name type="scientific">Paraburkholderia panacisoli</name>
    <dbReference type="NCBI Taxonomy" id="2603818"/>
    <lineage>
        <taxon>Bacteria</taxon>
        <taxon>Pseudomonadati</taxon>
        <taxon>Pseudomonadota</taxon>
        <taxon>Betaproteobacteria</taxon>
        <taxon>Burkholderiales</taxon>
        <taxon>Burkholderiaceae</taxon>
        <taxon>Paraburkholderia</taxon>
    </lineage>
</organism>
<evidence type="ECO:0000313" key="1">
    <source>
        <dbReference type="EMBL" id="KAA1015946.1"/>
    </source>
</evidence>
<reference evidence="1 2" key="1">
    <citation type="submission" date="2019-08" db="EMBL/GenBank/DDBJ databases">
        <title>Paraburkholderia sp. DCY113.</title>
        <authorList>
            <person name="Kang J."/>
        </authorList>
    </citation>
    <scope>NUCLEOTIDE SEQUENCE [LARGE SCALE GENOMIC DNA]</scope>
    <source>
        <strain evidence="1 2">DCY113</strain>
    </source>
</reference>
<accession>A0A5B0HKZ1</accession>